<feature type="transmembrane region" description="Helical" evidence="10">
    <location>
        <begin position="420"/>
        <end position="439"/>
    </location>
</feature>
<evidence type="ECO:0000313" key="14">
    <source>
        <dbReference type="Proteomes" id="UP000660262"/>
    </source>
</evidence>
<organism evidence="13 14">
    <name type="scientific">Pycnococcus provasolii</name>
    <dbReference type="NCBI Taxonomy" id="41880"/>
    <lineage>
        <taxon>Eukaryota</taxon>
        <taxon>Viridiplantae</taxon>
        <taxon>Chlorophyta</taxon>
        <taxon>Pseudoscourfieldiophyceae</taxon>
        <taxon>Pseudoscourfieldiales</taxon>
        <taxon>Pycnococcaceae</taxon>
        <taxon>Pycnococcus</taxon>
    </lineage>
</organism>
<dbReference type="AlphaFoldDB" id="A0A830H962"/>
<feature type="transmembrane region" description="Helical" evidence="10">
    <location>
        <begin position="280"/>
        <end position="300"/>
    </location>
</feature>
<gene>
    <name evidence="13" type="ORF">PPROV_000077500</name>
</gene>
<dbReference type="GO" id="GO:0006814">
    <property type="term" value="P:sodium ion transport"/>
    <property type="evidence" value="ECO:0007669"/>
    <property type="project" value="UniProtKB-KW"/>
</dbReference>
<keyword evidence="6 10" id="KW-0472">Membrane</keyword>
<feature type="transmembrane region" description="Helical" evidence="10">
    <location>
        <begin position="555"/>
        <end position="579"/>
    </location>
</feature>
<feature type="chain" id="PRO_5032322833" description="Sodium/calcium exchanger membrane region domain-containing protein" evidence="11">
    <location>
        <begin position="35"/>
        <end position="787"/>
    </location>
</feature>
<dbReference type="PANTHER" id="PTHR12266">
    <property type="entry name" value="NA+/CA2+ K+ INDEPENDENT EXCHANGER"/>
    <property type="match status" value="1"/>
</dbReference>
<accession>A0A830H962</accession>
<evidence type="ECO:0000256" key="11">
    <source>
        <dbReference type="SAM" id="SignalP"/>
    </source>
</evidence>
<dbReference type="OrthoDB" id="407410at2759"/>
<sequence>MATFMASSRRPMASYYALIISALLLLCLLDDVSALRFFKKNLGKAAERLKRDEETENATMPPLPPLPPTEEVTDHRKEEKELKEELEEERTPILASDENQYVRDEEAEKKRKGELEQELEREREEREAKLEEAKKLREEREKENPAPPHESVLEEADGNLAEQTEEKTQQEEVEPAEPSTSDENGMPPDSPYRWPKKTRPAGVRDATSYTNARPPPPTIKGVMTGERGECHPVKSYTPPASGGGADAFGQRPVPPACAYVTDSESCEGARSYLRFVYCKLHFLPTFLALVPLVLLSLVLFEILSTAADSYFSPALEILATYWKIPADVAGATLLAFGNGAPDVFTQISALTVGARPDVELAVSEVAGAGVFALGPVLGTVIAAANSELIVDRYSFMRDSLSYLVALLLVLAISVDGKVELWEATLLSLMYAVYLCQVLFGGKKADPIATLDNTTTESAPLFDLPSMKGGVDDNKGSAMPTPGQGGASARIRAMRLKNASQGTVAMENLMVWLRGVVKWAEMPRWQRYLGYPALVRAAIALTCPIPDAPEMPHGPLLVALSAVGPAFTLVATGAVANLPLPLPGPAWFYIPAGVMLIGGVIGASYVAMTRASHQANSAMSTNAAVACSMIAFAQALVWMRLGANALVGVAEAMGAVCHIPAALLGATALAWGASAGDFFACVAIARLGRPVMAITACFAGPLFNLLIGVGVSFAYEAFVTSKPVNVQLTSPLLLLLVFAIFVCVLLAILVPTALKWRLPRWVGYTLIGAYVVFCILYTPVALGYVSLL</sequence>
<evidence type="ECO:0000256" key="8">
    <source>
        <dbReference type="ARBA" id="ARBA00038187"/>
    </source>
</evidence>
<evidence type="ECO:0000256" key="6">
    <source>
        <dbReference type="ARBA" id="ARBA00023136"/>
    </source>
</evidence>
<feature type="transmembrane region" description="Helical" evidence="10">
    <location>
        <begin position="732"/>
        <end position="753"/>
    </location>
</feature>
<keyword evidence="2" id="KW-0813">Transport</keyword>
<feature type="transmembrane region" description="Helical" evidence="10">
    <location>
        <begin position="690"/>
        <end position="712"/>
    </location>
</feature>
<feature type="transmembrane region" description="Helical" evidence="10">
    <location>
        <begin position="395"/>
        <end position="414"/>
    </location>
</feature>
<dbReference type="GO" id="GO:0016020">
    <property type="term" value="C:membrane"/>
    <property type="evidence" value="ECO:0007669"/>
    <property type="project" value="UniProtKB-SubCell"/>
</dbReference>
<dbReference type="InterPro" id="IPR051359">
    <property type="entry name" value="CaCA_antiporter"/>
</dbReference>
<feature type="signal peptide" evidence="11">
    <location>
        <begin position="1"/>
        <end position="34"/>
    </location>
</feature>
<proteinExistence type="inferred from homology"/>
<comment type="subcellular location">
    <subcellularLocation>
        <location evidence="1">Membrane</location>
        <topology evidence="1">Multi-pass membrane protein</topology>
    </subcellularLocation>
</comment>
<feature type="region of interest" description="Disordered" evidence="9">
    <location>
        <begin position="47"/>
        <end position="230"/>
    </location>
</feature>
<feature type="transmembrane region" description="Helical" evidence="10">
    <location>
        <begin position="618"/>
        <end position="638"/>
    </location>
</feature>
<dbReference type="Pfam" id="PF01699">
    <property type="entry name" value="Na_Ca_ex"/>
    <property type="match status" value="2"/>
</dbReference>
<protein>
    <recommendedName>
        <fullName evidence="12">Sodium/calcium exchanger membrane region domain-containing protein</fullName>
    </recommendedName>
</protein>
<dbReference type="GO" id="GO:0015108">
    <property type="term" value="F:chloride transmembrane transporter activity"/>
    <property type="evidence" value="ECO:0007669"/>
    <property type="project" value="InterPro"/>
</dbReference>
<keyword evidence="14" id="KW-1185">Reference proteome</keyword>
<evidence type="ECO:0000256" key="1">
    <source>
        <dbReference type="ARBA" id="ARBA00004141"/>
    </source>
</evidence>
<dbReference type="GO" id="GO:0008324">
    <property type="term" value="F:monoatomic cation transmembrane transporter activity"/>
    <property type="evidence" value="ECO:0007669"/>
    <property type="project" value="TreeGrafter"/>
</dbReference>
<dbReference type="PANTHER" id="PTHR12266:SF0">
    <property type="entry name" value="MITOCHONDRIAL SODIUM_CALCIUM EXCHANGER PROTEIN"/>
    <property type="match status" value="1"/>
</dbReference>
<evidence type="ECO:0000256" key="7">
    <source>
        <dbReference type="ARBA" id="ARBA00023201"/>
    </source>
</evidence>
<dbReference type="PRINTS" id="PR00762">
    <property type="entry name" value="CLCHANNEL"/>
</dbReference>
<feature type="transmembrane region" description="Helical" evidence="10">
    <location>
        <begin position="585"/>
        <end position="606"/>
    </location>
</feature>
<dbReference type="InterPro" id="IPR004837">
    <property type="entry name" value="NaCa_Exmemb"/>
</dbReference>
<keyword evidence="7" id="KW-0406">Ion transport</keyword>
<feature type="compositionally biased region" description="Basic and acidic residues" evidence="9">
    <location>
        <begin position="100"/>
        <end position="144"/>
    </location>
</feature>
<feature type="transmembrane region" description="Helical" evidence="10">
    <location>
        <begin position="658"/>
        <end position="683"/>
    </location>
</feature>
<feature type="transmembrane region" description="Helical" evidence="10">
    <location>
        <begin position="360"/>
        <end position="383"/>
    </location>
</feature>
<evidence type="ECO:0000259" key="12">
    <source>
        <dbReference type="Pfam" id="PF01699"/>
    </source>
</evidence>
<keyword evidence="4 10" id="KW-1133">Transmembrane helix</keyword>
<evidence type="ECO:0000256" key="4">
    <source>
        <dbReference type="ARBA" id="ARBA00022989"/>
    </source>
</evidence>
<dbReference type="Gene3D" id="1.20.1420.30">
    <property type="entry name" value="NCX, central ion-binding region"/>
    <property type="match status" value="2"/>
</dbReference>
<name>A0A830H962_9CHLO</name>
<keyword evidence="7" id="KW-0739">Sodium transport</keyword>
<comment type="similarity">
    <text evidence="8">Belongs to the Ca(2+):cation antiporter (CaCA) (TC 2.A.19) family. Cation/calcium exchanger (CCX) subfamily.</text>
</comment>
<dbReference type="Proteomes" id="UP000660262">
    <property type="component" value="Unassembled WGS sequence"/>
</dbReference>
<dbReference type="InterPro" id="IPR044880">
    <property type="entry name" value="NCX_ion-bd_dom_sf"/>
</dbReference>
<keyword evidence="11" id="KW-0732">Signal</keyword>
<evidence type="ECO:0000256" key="2">
    <source>
        <dbReference type="ARBA" id="ARBA00022448"/>
    </source>
</evidence>
<evidence type="ECO:0000256" key="5">
    <source>
        <dbReference type="ARBA" id="ARBA00023053"/>
    </source>
</evidence>
<keyword evidence="3 10" id="KW-0812">Transmembrane</keyword>
<evidence type="ECO:0000313" key="13">
    <source>
        <dbReference type="EMBL" id="GHP02019.1"/>
    </source>
</evidence>
<reference evidence="13" key="1">
    <citation type="submission" date="2020-10" db="EMBL/GenBank/DDBJ databases">
        <title>Unveiling of a novel bifunctional photoreceptor, Dualchrome1, isolated from a cosmopolitan green alga.</title>
        <authorList>
            <person name="Suzuki S."/>
            <person name="Kawachi M."/>
        </authorList>
    </citation>
    <scope>NUCLEOTIDE SEQUENCE</scope>
    <source>
        <strain evidence="13">NIES 2893</strain>
    </source>
</reference>
<evidence type="ECO:0000256" key="9">
    <source>
        <dbReference type="SAM" id="MobiDB-lite"/>
    </source>
</evidence>
<dbReference type="InterPro" id="IPR001807">
    <property type="entry name" value="ClC"/>
</dbReference>
<dbReference type="EMBL" id="BNJQ01000002">
    <property type="protein sequence ID" value="GHP02019.1"/>
    <property type="molecule type" value="Genomic_DNA"/>
</dbReference>
<feature type="compositionally biased region" description="Basic and acidic residues" evidence="9">
    <location>
        <begin position="72"/>
        <end position="83"/>
    </location>
</feature>
<evidence type="ECO:0000256" key="10">
    <source>
        <dbReference type="SAM" id="Phobius"/>
    </source>
</evidence>
<feature type="domain" description="Sodium/calcium exchanger membrane region" evidence="12">
    <location>
        <begin position="628"/>
        <end position="775"/>
    </location>
</feature>
<keyword evidence="5" id="KW-0915">Sodium</keyword>
<evidence type="ECO:0000256" key="3">
    <source>
        <dbReference type="ARBA" id="ARBA00022692"/>
    </source>
</evidence>
<feature type="transmembrane region" description="Helical" evidence="10">
    <location>
        <begin position="760"/>
        <end position="784"/>
    </location>
</feature>
<comment type="caution">
    <text evidence="13">The sequence shown here is derived from an EMBL/GenBank/DDBJ whole genome shotgun (WGS) entry which is preliminary data.</text>
</comment>
<feature type="domain" description="Sodium/calcium exchanger membrane region" evidence="12">
    <location>
        <begin position="294"/>
        <end position="436"/>
    </location>
</feature>